<proteinExistence type="predicted"/>
<feature type="non-terminal residue" evidence="2">
    <location>
        <position position="1"/>
    </location>
</feature>
<evidence type="ECO:0000256" key="1">
    <source>
        <dbReference type="ARBA" id="ARBA00022801"/>
    </source>
</evidence>
<organism evidence="2">
    <name type="scientific">marine metagenome</name>
    <dbReference type="NCBI Taxonomy" id="408172"/>
    <lineage>
        <taxon>unclassified sequences</taxon>
        <taxon>metagenomes</taxon>
        <taxon>ecological metagenomes</taxon>
    </lineage>
</organism>
<evidence type="ECO:0008006" key="3">
    <source>
        <dbReference type="Google" id="ProtNLM"/>
    </source>
</evidence>
<dbReference type="PANTHER" id="PTHR43316">
    <property type="entry name" value="HYDROLASE, HALOACID DELAHOGENASE-RELATED"/>
    <property type="match status" value="1"/>
</dbReference>
<reference evidence="2" key="1">
    <citation type="submission" date="2018-05" db="EMBL/GenBank/DDBJ databases">
        <authorList>
            <person name="Lanie J.A."/>
            <person name="Ng W.-L."/>
            <person name="Kazmierczak K.M."/>
            <person name="Andrzejewski T.M."/>
            <person name="Davidsen T.M."/>
            <person name="Wayne K.J."/>
            <person name="Tettelin H."/>
            <person name="Glass J.I."/>
            <person name="Rusch D."/>
            <person name="Podicherti R."/>
            <person name="Tsui H.-C.T."/>
            <person name="Winkler M.E."/>
        </authorList>
    </citation>
    <scope>NUCLEOTIDE SEQUENCE</scope>
</reference>
<dbReference type="InterPro" id="IPR023214">
    <property type="entry name" value="HAD_sf"/>
</dbReference>
<dbReference type="InterPro" id="IPR051540">
    <property type="entry name" value="S-2-haloacid_dehalogenase"/>
</dbReference>
<dbReference type="Gene3D" id="1.10.150.240">
    <property type="entry name" value="Putative phosphatase, domain 2"/>
    <property type="match status" value="1"/>
</dbReference>
<sequence>VASPNQTPETLPVLGLDADDTLWENEARFHEVEGRFRVLMAPWVDGDTTDSALLATERANIDRHGYGVKGFVLSMITTAVDLSKGLVEGRRIGEIVSWGHELLDHPIELLDGVSTAIDRLATTHRLLVITKGDLKDQMGKVARSGLADRFWQVEVVAEKDETTYAAVLDRHSIEPSTFVMVGNSVKSDVLPVLGIGGRAIHVPHTTTWVMEEPDPVAAAAAEFPVVERLADVPDLLIGWPTA</sequence>
<dbReference type="Gene3D" id="3.40.50.1000">
    <property type="entry name" value="HAD superfamily/HAD-like"/>
    <property type="match status" value="1"/>
</dbReference>
<dbReference type="InterPro" id="IPR036412">
    <property type="entry name" value="HAD-like_sf"/>
</dbReference>
<dbReference type="PANTHER" id="PTHR43316:SF8">
    <property type="entry name" value="HAD FAMILY HYDROLASE"/>
    <property type="match status" value="1"/>
</dbReference>
<accession>A0A381RTS1</accession>
<protein>
    <recommendedName>
        <fullName evidence="3">Haloacid dehalogenase-like hydrolase</fullName>
    </recommendedName>
</protein>
<dbReference type="InterPro" id="IPR023198">
    <property type="entry name" value="PGP-like_dom2"/>
</dbReference>
<gene>
    <name evidence="2" type="ORF">METZ01_LOCUS48134</name>
</gene>
<dbReference type="SUPFAM" id="SSF56784">
    <property type="entry name" value="HAD-like"/>
    <property type="match status" value="1"/>
</dbReference>
<dbReference type="AlphaFoldDB" id="A0A381RTS1"/>
<name>A0A381RTS1_9ZZZZ</name>
<keyword evidence="1" id="KW-0378">Hydrolase</keyword>
<evidence type="ECO:0000313" key="2">
    <source>
        <dbReference type="EMBL" id="SUZ95280.1"/>
    </source>
</evidence>
<dbReference type="EMBL" id="UINC01002311">
    <property type="protein sequence ID" value="SUZ95280.1"/>
    <property type="molecule type" value="Genomic_DNA"/>
</dbReference>
<dbReference type="GO" id="GO:0016787">
    <property type="term" value="F:hydrolase activity"/>
    <property type="evidence" value="ECO:0007669"/>
    <property type="project" value="UniProtKB-KW"/>
</dbReference>